<name>B8HW60_CYAP4</name>
<dbReference type="InterPro" id="IPR036388">
    <property type="entry name" value="WH-like_DNA-bd_sf"/>
</dbReference>
<dbReference type="Gene3D" id="1.25.40.10">
    <property type="entry name" value="Tetratricopeptide repeat domain"/>
    <property type="match status" value="2"/>
</dbReference>
<dbReference type="InterPro" id="IPR002182">
    <property type="entry name" value="NB-ARC"/>
</dbReference>
<evidence type="ECO:0000256" key="1">
    <source>
        <dbReference type="ARBA" id="ARBA00022574"/>
    </source>
</evidence>
<dbReference type="Gene3D" id="1.25.40.370">
    <property type="match status" value="1"/>
</dbReference>
<dbReference type="InterPro" id="IPR041452">
    <property type="entry name" value="APAF1_C"/>
</dbReference>
<accession>B8HW60</accession>
<keyword evidence="1" id="KW-0853">WD repeat</keyword>
<dbReference type="OrthoDB" id="529475at2"/>
<dbReference type="EMBL" id="CP001344">
    <property type="protein sequence ID" value="ACL44639.1"/>
    <property type="molecule type" value="Genomic_DNA"/>
</dbReference>
<dbReference type="PANTHER" id="PTHR22845:SF5">
    <property type="entry name" value="APOPTOTIC PROTEASE-ACTIVATING FACTOR 1"/>
    <property type="match status" value="1"/>
</dbReference>
<dbReference type="SUPFAM" id="SSF52540">
    <property type="entry name" value="P-loop containing nucleoside triphosphate hydrolases"/>
    <property type="match status" value="1"/>
</dbReference>
<keyword evidence="2" id="KW-0053">Apoptosis</keyword>
<organism evidence="6">
    <name type="scientific">Cyanothece sp. (strain PCC 7425 / ATCC 29141)</name>
    <dbReference type="NCBI Taxonomy" id="395961"/>
    <lineage>
        <taxon>Bacteria</taxon>
        <taxon>Bacillati</taxon>
        <taxon>Cyanobacteriota</taxon>
        <taxon>Cyanophyceae</taxon>
        <taxon>Gomontiellales</taxon>
        <taxon>Cyanothecaceae</taxon>
        <taxon>Cyanothece</taxon>
    </lineage>
</organism>
<dbReference type="Gene3D" id="1.10.8.430">
    <property type="entry name" value="Helical domain of apoptotic protease-activating factors"/>
    <property type="match status" value="1"/>
</dbReference>
<sequence length="1438" mass="163636">MSGSDGGGGYEYQARAAAYVAVHILTEQRLGWIEHQDADIPIAVAEETEGPGDDLLITLRSGIRIELQAKHGLQKNKLWEPLIKLAKGLQEDPELYGVILIDSTASKIIREDLRKDLLRLGQQRSDNLKDITRETRSKLNNAGLPNFGFECFKRLRIIVLDLDEGLQDGKQAHLLLSTCLRNQDQVAIVWKSLCSEGLKLITNRGNRDLRSWREFLSSIEVQLSSDSKATLLGKYLPHEIAKPRKLERDVEIKRLTDLLLSNAVIFLGISGMTGVGKSILALDLVKRDEIIKRFDNNLFWINIGRNPKLMDKQLQLARELGYRSNSFTTIEEGQTYLTNLLSGRKCLIILDDVWESVHISTFTTLLDSNSKLVFTTQNKSVIAQIGASEYPLSELNFSQSASLLKKWTNEEYDCNNISPDVDELLKKCRGLPLALSLCGAMIKDGISLQSIVKALQESSLDLIESDQFIHLYHEPNLLKALKVSVDNLESNIQSVYLELAIFPPYIEIPEEVVLMLWEQTSNVSPVKGKIILSKLENRSLLRRSNSRISLHDMQYAYLKAINQDQLSLQNKFIEAYKKRCPEGWHTGNDDGYFFDNLAYHLVKAGKEDELYSLLTQSPDWMNSKFKHCKGDAAYLSDISLALQNLSSSSEPKNILILFKLHTAYRVVNQRSLLYLSGYYPQALIWLERQEEVLSYARLYTDSSIKYATLANAYKTMLEAGKTDYNLLLEVYKTAKEIKDINHRISALGWVFIELYRLKDDRFNTVVNEAISVAEQVDDKQNKTRAFLSLANYLCEIDFREKALEIFQLARKAATEMDDHQQNLLIPQDRYKAEIEDEQWKTILLSEVSNYLWKNNFQEEAREALEQAKEFYSHSEKTIHFIEQYLKEKEYLGTININNLFLELEDPESNQEKIGQTIAEAFQLSSLKNFLEINIHSRNSAKSSLCHSLILFNRLDDAKDLLSEINEEFHEFMVLMSLVSKLAQCGELSESKRIALSYHLSSRNKVELLCQIIELITKNRNNGLEPVEFDKIIIETRNIINTEIFHFDEKQEALCRLCISLARSNASYLDQARSLVLEIEDVNHQSRALVEISQAQVKIREFNEARKSIEKIQDIQQRANALFYLSVSLAKYGKKPQALDILFLAQNLVFEINDLFELSSALRSVAVLVAKYGYSQQARAIFNRVNSFLSNIKDSASLNQAGLLLALSLVQANFLDEAEEVIKNFRSAISSDENSQFLYELAKAAVRSDDLDKTRQIVTKITNGELKVRAKCDIYKSLSTKGLHGEARQERLSILSDILESDSSDYSMYYLAMAEAELHYFSEAQSLISEVKSNNASLAAQCLAELAKLLAQVGKFEEARLIVWEIDTKSFYGLDYLQASVLIEIAMQAGIAHHPRTKEFFELAKEAIEHILSDWGKSKSLCELASALCKVNEIGEAKK</sequence>
<dbReference type="STRING" id="395961.Cyan7425_2279"/>
<dbReference type="InterPro" id="IPR042197">
    <property type="entry name" value="Apaf_helical"/>
</dbReference>
<evidence type="ECO:0000256" key="3">
    <source>
        <dbReference type="ARBA" id="ARBA00022737"/>
    </source>
</evidence>
<keyword evidence="3" id="KW-0677">Repeat</keyword>
<dbReference type="InterPro" id="IPR027417">
    <property type="entry name" value="P-loop_NTPase"/>
</dbReference>
<dbReference type="GO" id="GO:0043531">
    <property type="term" value="F:ADP binding"/>
    <property type="evidence" value="ECO:0007669"/>
    <property type="project" value="InterPro"/>
</dbReference>
<dbReference type="GO" id="GO:0005829">
    <property type="term" value="C:cytosol"/>
    <property type="evidence" value="ECO:0007669"/>
    <property type="project" value="UniProtKB-ARBA"/>
</dbReference>
<dbReference type="eggNOG" id="COG5635">
    <property type="taxonomic scope" value="Bacteria"/>
</dbReference>
<dbReference type="Pfam" id="PF17908">
    <property type="entry name" value="APAF1_C"/>
    <property type="match status" value="1"/>
</dbReference>
<dbReference type="Pfam" id="PF00931">
    <property type="entry name" value="NB-ARC"/>
    <property type="match status" value="1"/>
</dbReference>
<dbReference type="eggNOG" id="COG2909">
    <property type="taxonomic scope" value="Bacteria"/>
</dbReference>
<dbReference type="KEGG" id="cyn:Cyan7425_2279"/>
<gene>
    <name evidence="6" type="ordered locus">Cyan7425_2279</name>
</gene>
<dbReference type="Gene3D" id="3.40.50.300">
    <property type="entry name" value="P-loop containing nucleotide triphosphate hydrolases"/>
    <property type="match status" value="1"/>
</dbReference>
<dbReference type="PRINTS" id="PR00364">
    <property type="entry name" value="DISEASERSIST"/>
</dbReference>
<dbReference type="InterPro" id="IPR011990">
    <property type="entry name" value="TPR-like_helical_dom_sf"/>
</dbReference>
<feature type="domain" description="NB-ARC" evidence="4">
    <location>
        <begin position="251"/>
        <end position="394"/>
    </location>
</feature>
<feature type="domain" description="APAF-1 helical" evidence="5">
    <location>
        <begin position="568"/>
        <end position="637"/>
    </location>
</feature>
<reference evidence="6" key="1">
    <citation type="submission" date="2009-01" db="EMBL/GenBank/DDBJ databases">
        <title>Complete sequence of chromosome Cyanothece sp. PCC 7425.</title>
        <authorList>
            <consortium name="US DOE Joint Genome Institute"/>
            <person name="Lucas S."/>
            <person name="Copeland A."/>
            <person name="Lapidus A."/>
            <person name="Glavina del Rio T."/>
            <person name="Dalin E."/>
            <person name="Tice H."/>
            <person name="Bruce D."/>
            <person name="Goodwin L."/>
            <person name="Pitluck S."/>
            <person name="Sims D."/>
            <person name="Meineke L."/>
            <person name="Brettin T."/>
            <person name="Detter J.C."/>
            <person name="Han C."/>
            <person name="Larimer F."/>
            <person name="Land M."/>
            <person name="Hauser L."/>
            <person name="Kyrpides N."/>
            <person name="Ovchinnikova G."/>
            <person name="Liberton M."/>
            <person name="Stoeckel J."/>
            <person name="Banerjee A."/>
            <person name="Singh A."/>
            <person name="Page L."/>
            <person name="Sato H."/>
            <person name="Zhao L."/>
            <person name="Sherman L."/>
            <person name="Pakrasi H."/>
            <person name="Richardson P."/>
        </authorList>
    </citation>
    <scope>NUCLEOTIDE SEQUENCE</scope>
    <source>
        <strain evidence="6">PCC 7425</strain>
    </source>
</reference>
<protein>
    <submittedName>
        <fullName evidence="6">NB-ARC domain protein</fullName>
    </submittedName>
</protein>
<dbReference type="PANTHER" id="PTHR22845">
    <property type="entry name" value="APOPTOTIC PROTEASE-ACTIVATING FACTOR 1"/>
    <property type="match status" value="1"/>
</dbReference>
<evidence type="ECO:0000259" key="5">
    <source>
        <dbReference type="Pfam" id="PF17908"/>
    </source>
</evidence>
<dbReference type="Gene3D" id="1.10.10.10">
    <property type="entry name" value="Winged helix-like DNA-binding domain superfamily/Winged helix DNA-binding domain"/>
    <property type="match status" value="1"/>
</dbReference>
<evidence type="ECO:0000259" key="4">
    <source>
        <dbReference type="Pfam" id="PF00931"/>
    </source>
</evidence>
<proteinExistence type="predicted"/>
<evidence type="ECO:0000256" key="2">
    <source>
        <dbReference type="ARBA" id="ARBA00022703"/>
    </source>
</evidence>
<dbReference type="SUPFAM" id="SSF48452">
    <property type="entry name" value="TPR-like"/>
    <property type="match status" value="1"/>
</dbReference>
<evidence type="ECO:0000313" key="6">
    <source>
        <dbReference type="EMBL" id="ACL44639.1"/>
    </source>
</evidence>
<dbReference type="HOGENOM" id="CLU_251999_0_0_3"/>